<dbReference type="EMBL" id="DQZW01000109">
    <property type="protein sequence ID" value="HDL89717.1"/>
    <property type="molecule type" value="Genomic_DNA"/>
</dbReference>
<keyword evidence="1" id="KW-0812">Transmembrane</keyword>
<protein>
    <submittedName>
        <fullName evidence="2">DUF1523 family protein</fullName>
    </submittedName>
</protein>
<sequence length="190" mass="22229">MKTTKKIKIGIGIVLIVVIALFFHYNLPRTAVVQISGTDIKRVDKPKDIKVVENETDEQKKIEALTKDVRFINSVSRKDKPMVFLNQDTGWGWPPYFKFDSADLTAEAQAFATDQSKPWVLVKYYGWRFTLFSMFPNVLDLKQVDRNYTHIPLFNIVFIILVFVLIFVIRIKFKKLVTRIRDRNKSNREA</sequence>
<dbReference type="AlphaFoldDB" id="A0A7C1AVQ8"/>
<proteinExistence type="predicted"/>
<dbReference type="InterPro" id="IPR011088">
    <property type="entry name" value="Phage_phiNM3_A0EWY4"/>
</dbReference>
<keyword evidence="1" id="KW-1133">Transmembrane helix</keyword>
<accession>A0A7C1AVQ8</accession>
<dbReference type="Proteomes" id="UP000886355">
    <property type="component" value="Unassembled WGS sequence"/>
</dbReference>
<gene>
    <name evidence="2" type="ORF">ENG14_02300</name>
</gene>
<comment type="caution">
    <text evidence="2">The sequence shown here is derived from an EMBL/GenBank/DDBJ whole genome shotgun (WGS) entry which is preliminary data.</text>
</comment>
<evidence type="ECO:0000313" key="2">
    <source>
        <dbReference type="EMBL" id="HDL89717.1"/>
    </source>
</evidence>
<organism evidence="2">
    <name type="scientific">Thermodesulforhabdus norvegica</name>
    <dbReference type="NCBI Taxonomy" id="39841"/>
    <lineage>
        <taxon>Bacteria</taxon>
        <taxon>Pseudomonadati</taxon>
        <taxon>Thermodesulfobacteriota</taxon>
        <taxon>Syntrophobacteria</taxon>
        <taxon>Syntrophobacterales</taxon>
        <taxon>Thermodesulforhabdaceae</taxon>
        <taxon>Thermodesulforhabdus</taxon>
    </lineage>
</organism>
<feature type="transmembrane region" description="Helical" evidence="1">
    <location>
        <begin position="7"/>
        <end position="25"/>
    </location>
</feature>
<keyword evidence="1" id="KW-0472">Membrane</keyword>
<name>A0A7C1AVQ8_9BACT</name>
<evidence type="ECO:0000256" key="1">
    <source>
        <dbReference type="SAM" id="Phobius"/>
    </source>
</evidence>
<reference evidence="2" key="1">
    <citation type="journal article" date="2020" name="mSystems">
        <title>Genome- and Community-Level Interaction Insights into Carbon Utilization and Element Cycling Functions of Hydrothermarchaeota in Hydrothermal Sediment.</title>
        <authorList>
            <person name="Zhou Z."/>
            <person name="Liu Y."/>
            <person name="Xu W."/>
            <person name="Pan J."/>
            <person name="Luo Z.H."/>
            <person name="Li M."/>
        </authorList>
    </citation>
    <scope>NUCLEOTIDE SEQUENCE [LARGE SCALE GENOMIC DNA]</scope>
    <source>
        <strain evidence="2">HyVt-19</strain>
    </source>
</reference>
<dbReference type="Pfam" id="PF07509">
    <property type="entry name" value="DUF1523"/>
    <property type="match status" value="1"/>
</dbReference>
<feature type="transmembrane region" description="Helical" evidence="1">
    <location>
        <begin position="151"/>
        <end position="171"/>
    </location>
</feature>